<organism evidence="3 4">
    <name type="scientific">Seminavis robusta</name>
    <dbReference type="NCBI Taxonomy" id="568900"/>
    <lineage>
        <taxon>Eukaryota</taxon>
        <taxon>Sar</taxon>
        <taxon>Stramenopiles</taxon>
        <taxon>Ochrophyta</taxon>
        <taxon>Bacillariophyta</taxon>
        <taxon>Bacillariophyceae</taxon>
        <taxon>Bacillariophycidae</taxon>
        <taxon>Naviculales</taxon>
        <taxon>Naviculaceae</taxon>
        <taxon>Seminavis</taxon>
    </lineage>
</organism>
<proteinExistence type="predicted"/>
<feature type="region of interest" description="Disordered" evidence="2">
    <location>
        <begin position="146"/>
        <end position="172"/>
    </location>
</feature>
<sequence length="637" mass="70534">MPAGRLWQYLQWCHRQQPCQRRRLSVAVDTGGAPYTAPFVVSTRSRHQVSAALKNDHRDDDSLAFQVPLTVSDVHLRHEQLPFAYFFRETLDAQALQSSLGRVLVHFPVISGSIQTTTFQSIQCAPQTDTISLAFGQAVDTTLDQWLGTNDTNDNDKNNNSDSERGHSHVSGTGHPHLLPLFDALFDHGHDNNDDRESETYDSLVKIRVTYFECGGTAIGVNCLHALGDTASCVRFVQCWGREMQQLPYPRQISNRRATAACGGMMTEDLADLMGLHHPQQQTTAWWSDWWSPSSFVSTPNNNADKQNDNDRDQPPPCTNEGRHEYLALPFSPQVLSAMKEVGMEAIRNDKKRTDDSPCSYISTNDLVTAFGWLLKRALSGEHSWNISMVVNMRGRCGVDSFADMNDIMSTADDECNKNAPDQSSSRGGLFGNGITNVVAEHPSTQKSFGIGDVTGAARSIRVALTKGMLQLPERLFQSKMGKAAGSAHVSTAESFPTTSWSQFPLVDISFSSNQNIVAFHGHPSHPLPMGQSTYASVIMKSMAMQGDDTSSSMTTTTDYPETQQQYGVKYNLFLPSRKVEKAQRKHRELCKAFLEAQAQLIQQQQQLGVPPVHSSDTVGEDAYPEPQKRSALFPVA</sequence>
<evidence type="ECO:0000256" key="1">
    <source>
        <dbReference type="ARBA" id="ARBA00022679"/>
    </source>
</evidence>
<keyword evidence="4" id="KW-1185">Reference proteome</keyword>
<reference evidence="3" key="1">
    <citation type="submission" date="2020-06" db="EMBL/GenBank/DDBJ databases">
        <authorList>
            <consortium name="Plant Systems Biology data submission"/>
        </authorList>
    </citation>
    <scope>NUCLEOTIDE SEQUENCE</scope>
    <source>
        <strain evidence="3">D6</strain>
    </source>
</reference>
<feature type="region of interest" description="Disordered" evidence="2">
    <location>
        <begin position="298"/>
        <end position="323"/>
    </location>
</feature>
<evidence type="ECO:0000256" key="2">
    <source>
        <dbReference type="SAM" id="MobiDB-lite"/>
    </source>
</evidence>
<dbReference type="InterPro" id="IPR050317">
    <property type="entry name" value="Plant_Fungal_Acyltransferase"/>
</dbReference>
<evidence type="ECO:0000313" key="4">
    <source>
        <dbReference type="Proteomes" id="UP001153069"/>
    </source>
</evidence>
<dbReference type="AlphaFoldDB" id="A0A9N8DZC2"/>
<gene>
    <name evidence="3" type="ORF">SEMRO_410_G137370.1</name>
</gene>
<dbReference type="PANTHER" id="PTHR31642">
    <property type="entry name" value="TRICHOTHECENE 3-O-ACETYLTRANSFERASE"/>
    <property type="match status" value="1"/>
</dbReference>
<evidence type="ECO:0000313" key="3">
    <source>
        <dbReference type="EMBL" id="CAB9509909.1"/>
    </source>
</evidence>
<feature type="compositionally biased region" description="Basic and acidic residues" evidence="2">
    <location>
        <begin position="154"/>
        <end position="167"/>
    </location>
</feature>
<dbReference type="OrthoDB" id="1862401at2759"/>
<feature type="region of interest" description="Disordered" evidence="2">
    <location>
        <begin position="608"/>
        <end position="637"/>
    </location>
</feature>
<keyword evidence="1" id="KW-0808">Transferase</keyword>
<dbReference type="EMBL" id="CAICTM010000409">
    <property type="protein sequence ID" value="CAB9509909.1"/>
    <property type="molecule type" value="Genomic_DNA"/>
</dbReference>
<dbReference type="Pfam" id="PF02458">
    <property type="entry name" value="Transferase"/>
    <property type="match status" value="1"/>
</dbReference>
<dbReference type="PANTHER" id="PTHR31642:SF310">
    <property type="entry name" value="FATTY ALCOHOL:CAFFEOYL-COA ACYLTRANSFERASE"/>
    <property type="match status" value="1"/>
</dbReference>
<comment type="caution">
    <text evidence="3">The sequence shown here is derived from an EMBL/GenBank/DDBJ whole genome shotgun (WGS) entry which is preliminary data.</text>
</comment>
<accession>A0A9N8DZC2</accession>
<dbReference type="Proteomes" id="UP001153069">
    <property type="component" value="Unassembled WGS sequence"/>
</dbReference>
<dbReference type="Gene3D" id="3.30.559.10">
    <property type="entry name" value="Chloramphenicol acetyltransferase-like domain"/>
    <property type="match status" value="2"/>
</dbReference>
<dbReference type="GO" id="GO:0016747">
    <property type="term" value="F:acyltransferase activity, transferring groups other than amino-acyl groups"/>
    <property type="evidence" value="ECO:0007669"/>
    <property type="project" value="TreeGrafter"/>
</dbReference>
<protein>
    <submittedName>
        <fullName evidence="3">Uncharacterized protein</fullName>
    </submittedName>
</protein>
<name>A0A9N8DZC2_9STRA</name>
<dbReference type="InterPro" id="IPR023213">
    <property type="entry name" value="CAT-like_dom_sf"/>
</dbReference>